<evidence type="ECO:0000313" key="2">
    <source>
        <dbReference type="Proteomes" id="UP001054837"/>
    </source>
</evidence>
<dbReference type="Pfam" id="PF05380">
    <property type="entry name" value="Peptidase_A17"/>
    <property type="match status" value="1"/>
</dbReference>
<proteinExistence type="predicted"/>
<dbReference type="PANTHER" id="PTHR47331">
    <property type="entry name" value="PHD-TYPE DOMAIN-CONTAINING PROTEIN"/>
    <property type="match status" value="1"/>
</dbReference>
<dbReference type="Proteomes" id="UP001054837">
    <property type="component" value="Unassembled WGS sequence"/>
</dbReference>
<keyword evidence="2" id="KW-1185">Reference proteome</keyword>
<comment type="caution">
    <text evidence="1">The sequence shown here is derived from an EMBL/GenBank/DDBJ whole genome shotgun (WGS) entry which is preliminary data.</text>
</comment>
<dbReference type="EMBL" id="BPLQ01002372">
    <property type="protein sequence ID" value="GIX92133.1"/>
    <property type="molecule type" value="Genomic_DNA"/>
</dbReference>
<dbReference type="InterPro" id="IPR008042">
    <property type="entry name" value="Retrotrans_Pao"/>
</dbReference>
<protein>
    <submittedName>
        <fullName evidence="1">Uncharacterized protein</fullName>
    </submittedName>
</protein>
<reference evidence="1 2" key="1">
    <citation type="submission" date="2021-06" db="EMBL/GenBank/DDBJ databases">
        <title>Caerostris darwini draft genome.</title>
        <authorList>
            <person name="Kono N."/>
            <person name="Arakawa K."/>
        </authorList>
    </citation>
    <scope>NUCLEOTIDE SEQUENCE [LARGE SCALE GENOMIC DNA]</scope>
</reference>
<gene>
    <name evidence="1" type="primary">AVEN_20910_1</name>
    <name evidence="1" type="ORF">CDAR_450651</name>
</gene>
<accession>A0AAV4P7Y9</accession>
<evidence type="ECO:0000313" key="1">
    <source>
        <dbReference type="EMBL" id="GIX92133.1"/>
    </source>
</evidence>
<dbReference type="AlphaFoldDB" id="A0AAV4P7Y9"/>
<sequence>MIESCFPEDFLNAWNRSNASGAPTEAKERLNNLMAFLKTEVEGEEQLSLAMKGFDLRKDEDKKTLRVKKEDLEISKVKTLTAAGLLTTVIQELKKCVFCGEALLDYHINQYVALKPFVLSGFSKSFYVDNLVSGVDNEIQLEEFMTDANDVLNKGGFELRNWTFTSSETNSSKSSDLLGLPWDSHLDVIAFSIDWIEDIKLEIITKKTMLSIAHRLFDPFGVASPVMLCPKLMLQETWKMSLGWDAEIKGSLKHSTIVVQRS</sequence>
<name>A0AAV4P7Y9_9ARAC</name>
<organism evidence="1 2">
    <name type="scientific">Caerostris darwini</name>
    <dbReference type="NCBI Taxonomy" id="1538125"/>
    <lineage>
        <taxon>Eukaryota</taxon>
        <taxon>Metazoa</taxon>
        <taxon>Ecdysozoa</taxon>
        <taxon>Arthropoda</taxon>
        <taxon>Chelicerata</taxon>
        <taxon>Arachnida</taxon>
        <taxon>Araneae</taxon>
        <taxon>Araneomorphae</taxon>
        <taxon>Entelegynae</taxon>
        <taxon>Araneoidea</taxon>
        <taxon>Araneidae</taxon>
        <taxon>Caerostris</taxon>
    </lineage>
</organism>